<dbReference type="GO" id="GO:0016175">
    <property type="term" value="F:superoxide-generating NAD(P)H oxidase activity"/>
    <property type="evidence" value="ECO:0007669"/>
    <property type="project" value="TreeGrafter"/>
</dbReference>
<dbReference type="InterPro" id="IPR013112">
    <property type="entry name" value="FAD-bd_8"/>
</dbReference>
<dbReference type="PANTHER" id="PTHR11972:SF153">
    <property type="entry name" value="SUPEROXIDE-GENERATING NADPH OXIDASE HEAVY CHAIN SUBUNIT A"/>
    <property type="match status" value="1"/>
</dbReference>
<evidence type="ECO:0000259" key="4">
    <source>
        <dbReference type="Pfam" id="PF08022"/>
    </source>
</evidence>
<dbReference type="InterPro" id="IPR050369">
    <property type="entry name" value="RBOH/FRE"/>
</dbReference>
<organism evidence="6 7">
    <name type="scientific">Tulasnella calospora MUT 4182</name>
    <dbReference type="NCBI Taxonomy" id="1051891"/>
    <lineage>
        <taxon>Eukaryota</taxon>
        <taxon>Fungi</taxon>
        <taxon>Dikarya</taxon>
        <taxon>Basidiomycota</taxon>
        <taxon>Agaricomycotina</taxon>
        <taxon>Agaricomycetes</taxon>
        <taxon>Cantharellales</taxon>
        <taxon>Tulasnellaceae</taxon>
        <taxon>Tulasnella</taxon>
    </lineage>
</organism>
<name>A0A0C3QC94_9AGAM</name>
<feature type="domain" description="FAD-binding 8" evidence="4">
    <location>
        <begin position="69"/>
        <end position="128"/>
    </location>
</feature>
<evidence type="ECO:0000256" key="3">
    <source>
        <dbReference type="SAM" id="MobiDB-lite"/>
    </source>
</evidence>
<dbReference type="InterPro" id="IPR039261">
    <property type="entry name" value="FNR_nucleotide-bd"/>
</dbReference>
<dbReference type="InterPro" id="IPR013121">
    <property type="entry name" value="Fe_red_NAD-bd_6"/>
</dbReference>
<dbReference type="Pfam" id="PF08022">
    <property type="entry name" value="FAD_binding_8"/>
    <property type="match status" value="1"/>
</dbReference>
<dbReference type="STRING" id="1051891.A0A0C3QC94"/>
<evidence type="ECO:0008006" key="8">
    <source>
        <dbReference type="Google" id="ProtNLM"/>
    </source>
</evidence>
<dbReference type="CDD" id="cd06186">
    <property type="entry name" value="NOX_Duox_like_FAD_NADP"/>
    <property type="match status" value="1"/>
</dbReference>
<evidence type="ECO:0000313" key="7">
    <source>
        <dbReference type="Proteomes" id="UP000054248"/>
    </source>
</evidence>
<dbReference type="OrthoDB" id="167398at2759"/>
<keyword evidence="2" id="KW-0560">Oxidoreductase</keyword>
<reference evidence="6 7" key="1">
    <citation type="submission" date="2014-04" db="EMBL/GenBank/DDBJ databases">
        <authorList>
            <consortium name="DOE Joint Genome Institute"/>
            <person name="Kuo A."/>
            <person name="Girlanda M."/>
            <person name="Perotto S."/>
            <person name="Kohler A."/>
            <person name="Nagy L.G."/>
            <person name="Floudas D."/>
            <person name="Copeland A."/>
            <person name="Barry K.W."/>
            <person name="Cichocki N."/>
            <person name="Veneault-Fourrey C."/>
            <person name="LaButti K."/>
            <person name="Lindquist E.A."/>
            <person name="Lipzen A."/>
            <person name="Lundell T."/>
            <person name="Morin E."/>
            <person name="Murat C."/>
            <person name="Sun H."/>
            <person name="Tunlid A."/>
            <person name="Henrissat B."/>
            <person name="Grigoriev I.V."/>
            <person name="Hibbett D.S."/>
            <person name="Martin F."/>
            <person name="Nordberg H.P."/>
            <person name="Cantor M.N."/>
            <person name="Hua S.X."/>
        </authorList>
    </citation>
    <scope>NUCLEOTIDE SEQUENCE [LARGE SCALE GENOMIC DNA]</scope>
    <source>
        <strain evidence="6 7">MUT 4182</strain>
    </source>
</reference>
<dbReference type="Gene3D" id="3.40.50.80">
    <property type="entry name" value="Nucleotide-binding domain of ferredoxin-NADP reductase (FNR) module"/>
    <property type="match status" value="1"/>
</dbReference>
<feature type="region of interest" description="Disordered" evidence="3">
    <location>
        <begin position="31"/>
        <end position="57"/>
    </location>
</feature>
<evidence type="ECO:0000259" key="5">
    <source>
        <dbReference type="Pfam" id="PF08030"/>
    </source>
</evidence>
<keyword evidence="1" id="KW-0249">Electron transport</keyword>
<gene>
    <name evidence="6" type="ORF">M407DRAFT_28296</name>
</gene>
<keyword evidence="1" id="KW-0813">Transport</keyword>
<dbReference type="Proteomes" id="UP000054248">
    <property type="component" value="Unassembled WGS sequence"/>
</dbReference>
<evidence type="ECO:0000256" key="1">
    <source>
        <dbReference type="ARBA" id="ARBA00022982"/>
    </source>
</evidence>
<evidence type="ECO:0000313" key="6">
    <source>
        <dbReference type="EMBL" id="KIO22149.1"/>
    </source>
</evidence>
<dbReference type="HOGENOM" id="CLU_1185774_0_0_1"/>
<dbReference type="GO" id="GO:0006952">
    <property type="term" value="P:defense response"/>
    <property type="evidence" value="ECO:0007669"/>
    <property type="project" value="TreeGrafter"/>
</dbReference>
<accession>A0A0C3QC94</accession>
<sequence>MLLEHHRRLLEVLALRRPHLDLRTYPPRGPLSLPYLHDTSPRSWKSKTRRRDQGPRGSIHLPQLAGGLLVPWHPFTLTSAPEEDYISVHIRIREGDDEKGGKIIGTVTNPPLNRVLPRVMMDGPFGSASEDFLNYETVLLVGAAPSPARLSKVYFVWVIRDFGSAEWFHSLLHAIEEQGVGGRIEISMYLTAKLKDDDVNNIVVQDVGTERIRLPVCEHRRALEGRIGIGCLAG</sequence>
<dbReference type="PANTHER" id="PTHR11972">
    <property type="entry name" value="NADPH OXIDASE"/>
    <property type="match status" value="1"/>
</dbReference>
<proteinExistence type="predicted"/>
<protein>
    <recommendedName>
        <fullName evidence="8">FAD-binding FR-type domain-containing protein</fullName>
    </recommendedName>
</protein>
<dbReference type="GO" id="GO:0043020">
    <property type="term" value="C:NADPH oxidase complex"/>
    <property type="evidence" value="ECO:0007669"/>
    <property type="project" value="TreeGrafter"/>
</dbReference>
<keyword evidence="7" id="KW-1185">Reference proteome</keyword>
<dbReference type="GO" id="GO:0042554">
    <property type="term" value="P:superoxide anion generation"/>
    <property type="evidence" value="ECO:0007669"/>
    <property type="project" value="TreeGrafter"/>
</dbReference>
<dbReference type="EMBL" id="KN823117">
    <property type="protein sequence ID" value="KIO22149.1"/>
    <property type="molecule type" value="Genomic_DNA"/>
</dbReference>
<feature type="domain" description="Ferric reductase NAD binding" evidence="5">
    <location>
        <begin position="146"/>
        <end position="203"/>
    </location>
</feature>
<dbReference type="AlphaFoldDB" id="A0A0C3QC94"/>
<reference evidence="7" key="2">
    <citation type="submission" date="2015-01" db="EMBL/GenBank/DDBJ databases">
        <title>Evolutionary Origins and Diversification of the Mycorrhizal Mutualists.</title>
        <authorList>
            <consortium name="DOE Joint Genome Institute"/>
            <consortium name="Mycorrhizal Genomics Consortium"/>
            <person name="Kohler A."/>
            <person name="Kuo A."/>
            <person name="Nagy L.G."/>
            <person name="Floudas D."/>
            <person name="Copeland A."/>
            <person name="Barry K.W."/>
            <person name="Cichocki N."/>
            <person name="Veneault-Fourrey C."/>
            <person name="LaButti K."/>
            <person name="Lindquist E.A."/>
            <person name="Lipzen A."/>
            <person name="Lundell T."/>
            <person name="Morin E."/>
            <person name="Murat C."/>
            <person name="Riley R."/>
            <person name="Ohm R."/>
            <person name="Sun H."/>
            <person name="Tunlid A."/>
            <person name="Henrissat B."/>
            <person name="Grigoriev I.V."/>
            <person name="Hibbett D.S."/>
            <person name="Martin F."/>
        </authorList>
    </citation>
    <scope>NUCLEOTIDE SEQUENCE [LARGE SCALE GENOMIC DNA]</scope>
    <source>
        <strain evidence="7">MUT 4182</strain>
    </source>
</reference>
<dbReference type="Pfam" id="PF08030">
    <property type="entry name" value="NAD_binding_6"/>
    <property type="match status" value="1"/>
</dbReference>
<evidence type="ECO:0000256" key="2">
    <source>
        <dbReference type="ARBA" id="ARBA00023002"/>
    </source>
</evidence>